<dbReference type="SUPFAM" id="SSF52540">
    <property type="entry name" value="P-loop containing nucleoside triphosphate hydrolases"/>
    <property type="match status" value="1"/>
</dbReference>
<reference evidence="1 2" key="1">
    <citation type="submission" date="2006-10" db="EMBL/GenBank/DDBJ databases">
        <title>Complete sequence of Syntrophobacter fumaroxidans MPOB.</title>
        <authorList>
            <consortium name="US DOE Joint Genome Institute"/>
            <person name="Copeland A."/>
            <person name="Lucas S."/>
            <person name="Lapidus A."/>
            <person name="Barry K."/>
            <person name="Detter J.C."/>
            <person name="Glavina del Rio T."/>
            <person name="Hammon N."/>
            <person name="Israni S."/>
            <person name="Pitluck S."/>
            <person name="Goltsman E.G."/>
            <person name="Martinez M."/>
            <person name="Schmutz J."/>
            <person name="Larimer F."/>
            <person name="Land M."/>
            <person name="Hauser L."/>
            <person name="Kyrpides N."/>
            <person name="Kim E."/>
            <person name="Boone D.R."/>
            <person name="Brockman F."/>
            <person name="Culley D."/>
            <person name="Ferry J."/>
            <person name="Gunsalus R."/>
            <person name="McInerney M.J."/>
            <person name="Morrison M."/>
            <person name="Plugge C."/>
            <person name="Rohlin L."/>
            <person name="Scholten J."/>
            <person name="Sieber J."/>
            <person name="Stams A.J.M."/>
            <person name="Worm P."/>
            <person name="Henstra A.M."/>
            <person name="Richardson P."/>
        </authorList>
    </citation>
    <scope>NUCLEOTIDE SEQUENCE [LARGE SCALE GENOMIC DNA]</scope>
    <source>
        <strain evidence="2">DSM 10017 / MPOB</strain>
    </source>
</reference>
<protein>
    <submittedName>
        <fullName evidence="1">Uncharacterized protein</fullName>
    </submittedName>
</protein>
<dbReference type="HOGENOM" id="CLU_103376_0_0_7"/>
<dbReference type="KEGG" id="sfu:Sfum_2783"/>
<dbReference type="Proteomes" id="UP000001784">
    <property type="component" value="Chromosome"/>
</dbReference>
<dbReference type="STRING" id="335543.Sfum_2783"/>
<sequence length="264" mass="29725">MNWRATGARPQGRAPKAIVGSAHFSKENIRMLTEQSMNQDSTLLVDMALRNPLRPGEIGVLLARAGAGKTACLTHIALEHLLRGRPVLHVCIDIMPDKIKQWYLEVIRNALAAKPPAALARLQQKIEPHRFILSYLNRTFSPGKLEQSLKNLTEQAKFNPAVVVLDGLDFENTDRKVLAEIKDLAKRYGVAVWMSARTHRHISRVNERGVPYPCDTTDDLFESIVLLEPGTEAIRIMILKRDNRYCSESPEVTLNPRTHLLQKG</sequence>
<dbReference type="eggNOG" id="COG0467">
    <property type="taxonomic scope" value="Bacteria"/>
</dbReference>
<dbReference type="InterPro" id="IPR027417">
    <property type="entry name" value="P-loop_NTPase"/>
</dbReference>
<gene>
    <name evidence="1" type="ordered locus">Sfum_2783</name>
</gene>
<name>A0LM09_SYNFM</name>
<organism evidence="1 2">
    <name type="scientific">Syntrophobacter fumaroxidans (strain DSM 10017 / MPOB)</name>
    <dbReference type="NCBI Taxonomy" id="335543"/>
    <lineage>
        <taxon>Bacteria</taxon>
        <taxon>Pseudomonadati</taxon>
        <taxon>Thermodesulfobacteriota</taxon>
        <taxon>Syntrophobacteria</taxon>
        <taxon>Syntrophobacterales</taxon>
        <taxon>Syntrophobacteraceae</taxon>
        <taxon>Syntrophobacter</taxon>
    </lineage>
</organism>
<dbReference type="InParanoid" id="A0LM09"/>
<evidence type="ECO:0000313" key="2">
    <source>
        <dbReference type="Proteomes" id="UP000001784"/>
    </source>
</evidence>
<accession>A0LM09</accession>
<proteinExistence type="predicted"/>
<dbReference type="Gene3D" id="3.40.50.300">
    <property type="entry name" value="P-loop containing nucleotide triphosphate hydrolases"/>
    <property type="match status" value="1"/>
</dbReference>
<dbReference type="AlphaFoldDB" id="A0LM09"/>
<evidence type="ECO:0000313" key="1">
    <source>
        <dbReference type="EMBL" id="ABK18461.1"/>
    </source>
</evidence>
<keyword evidence="2" id="KW-1185">Reference proteome</keyword>
<dbReference type="EMBL" id="CP000478">
    <property type="protein sequence ID" value="ABK18461.1"/>
    <property type="molecule type" value="Genomic_DNA"/>
</dbReference>